<keyword evidence="3" id="KW-1185">Reference proteome</keyword>
<evidence type="ECO:0000313" key="2">
    <source>
        <dbReference type="EMBL" id="APX88940.1"/>
    </source>
</evidence>
<keyword evidence="1" id="KW-0238">DNA-binding</keyword>
<accession>A0A2M9DFE6</accession>
<dbReference type="STRING" id="1267768.BV394_03690"/>
<name>A0A1U7DG09_9RHOB</name>
<dbReference type="CDD" id="cd00093">
    <property type="entry name" value="HTH_XRE"/>
    <property type="match status" value="1"/>
</dbReference>
<evidence type="ECO:0000256" key="1">
    <source>
        <dbReference type="ARBA" id="ARBA00023125"/>
    </source>
</evidence>
<dbReference type="EMBL" id="CP019124">
    <property type="protein sequence ID" value="APX88940.1"/>
    <property type="molecule type" value="Genomic_DNA"/>
</dbReference>
<protein>
    <submittedName>
        <fullName evidence="2">Transcriptional regulator</fullName>
    </submittedName>
</protein>
<dbReference type="PANTHER" id="PTHR46558">
    <property type="entry name" value="TRACRIPTIONAL REGULATORY PROTEIN-RELATED-RELATED"/>
    <property type="match status" value="1"/>
</dbReference>
<dbReference type="GO" id="GO:0003677">
    <property type="term" value="F:DNA binding"/>
    <property type="evidence" value="ECO:0007669"/>
    <property type="project" value="UniProtKB-KW"/>
</dbReference>
<evidence type="ECO:0000313" key="3">
    <source>
        <dbReference type="Proteomes" id="UP000187266"/>
    </source>
</evidence>
<dbReference type="AlphaFoldDB" id="A0A1U7DG09"/>
<dbReference type="RefSeq" id="WP_076978963.1">
    <property type="nucleotide sequence ID" value="NZ_CP019124.1"/>
</dbReference>
<dbReference type="SUPFAM" id="SSF47413">
    <property type="entry name" value="lambda repressor-like DNA-binding domains"/>
    <property type="match status" value="1"/>
</dbReference>
<dbReference type="Proteomes" id="UP000187266">
    <property type="component" value="Chromosome"/>
</dbReference>
<dbReference type="OrthoDB" id="5659783at2"/>
<gene>
    <name evidence="2" type="ORF">BV394_03690</name>
</gene>
<dbReference type="Pfam" id="PF01381">
    <property type="entry name" value="HTH_3"/>
    <property type="match status" value="1"/>
</dbReference>
<dbReference type="SMART" id="SM00530">
    <property type="entry name" value="HTH_XRE"/>
    <property type="match status" value="1"/>
</dbReference>
<accession>A0A1U7DG09</accession>
<organism evidence="2 3">
    <name type="scientific">Brevirhabdus pacifica</name>
    <dbReference type="NCBI Taxonomy" id="1267768"/>
    <lineage>
        <taxon>Bacteria</taxon>
        <taxon>Pseudomonadati</taxon>
        <taxon>Pseudomonadota</taxon>
        <taxon>Alphaproteobacteria</taxon>
        <taxon>Rhodobacterales</taxon>
        <taxon>Paracoccaceae</taxon>
        <taxon>Brevirhabdus</taxon>
    </lineage>
</organism>
<dbReference type="PROSITE" id="PS50943">
    <property type="entry name" value="HTH_CROC1"/>
    <property type="match status" value="1"/>
</dbReference>
<proteinExistence type="predicted"/>
<dbReference type="InterPro" id="IPR010982">
    <property type="entry name" value="Lambda_DNA-bd_dom_sf"/>
</dbReference>
<dbReference type="PANTHER" id="PTHR46558:SF13">
    <property type="entry name" value="HTH-TYPE TRANSCRIPTIONAL REGULATOR IMMR"/>
    <property type="match status" value="1"/>
</dbReference>
<dbReference type="Gene3D" id="1.10.260.40">
    <property type="entry name" value="lambda repressor-like DNA-binding domains"/>
    <property type="match status" value="1"/>
</dbReference>
<reference evidence="2 3" key="1">
    <citation type="submission" date="2017-01" db="EMBL/GenBank/DDBJ databases">
        <title>Genomic analysis of Xuhuaishuia manganoxidans DY6-4.</title>
        <authorList>
            <person name="Wang X."/>
        </authorList>
    </citation>
    <scope>NUCLEOTIDE SEQUENCE [LARGE SCALE GENOMIC DNA]</scope>
    <source>
        <strain evidence="2 3">DY6-4</strain>
    </source>
</reference>
<dbReference type="InterPro" id="IPR001387">
    <property type="entry name" value="Cro/C1-type_HTH"/>
</dbReference>
<sequence length="143" mass="15363">MQDRTAEGEGANGDEGGWFSEDTATFGDRLAAAREQLGLTQEGLARRLGVKHKTVRAWEDDMSEPRANKLQMMAGVLNVSIVWLLTGQGMGVDAPGTATEDLPGGPQDVAAILTEMRKLRADMVRAADRLGVLEKRLRTGGAQ</sequence>